<evidence type="ECO:0000313" key="1">
    <source>
        <dbReference type="EMBL" id="MBU2873599.1"/>
    </source>
</evidence>
<evidence type="ECO:0000313" key="2">
    <source>
        <dbReference type="Proteomes" id="UP000753376"/>
    </source>
</evidence>
<dbReference type="PANTHER" id="PTHR33376">
    <property type="match status" value="1"/>
</dbReference>
<dbReference type="Proteomes" id="UP000753376">
    <property type="component" value="Unassembled WGS sequence"/>
</dbReference>
<protein>
    <submittedName>
        <fullName evidence="1">TRAP transporter substrate-binding protein DctP</fullName>
    </submittedName>
</protein>
<proteinExistence type="predicted"/>
<accession>A0ABS6A6C4</accession>
<gene>
    <name evidence="1" type="primary">dctP</name>
    <name evidence="1" type="ORF">KO508_06195</name>
</gene>
<organism evidence="1 2">
    <name type="scientific">Marinobacter salexigens</name>
    <dbReference type="NCBI Taxonomy" id="1925763"/>
    <lineage>
        <taxon>Bacteria</taxon>
        <taxon>Pseudomonadati</taxon>
        <taxon>Pseudomonadota</taxon>
        <taxon>Gammaproteobacteria</taxon>
        <taxon>Pseudomonadales</taxon>
        <taxon>Marinobacteraceae</taxon>
        <taxon>Marinobacter</taxon>
    </lineage>
</organism>
<comment type="caution">
    <text evidence="1">The sequence shown here is derived from an EMBL/GenBank/DDBJ whole genome shotgun (WGS) entry which is preliminary data.</text>
</comment>
<keyword evidence="2" id="KW-1185">Reference proteome</keyword>
<dbReference type="EMBL" id="JAHKPV010000006">
    <property type="protein sequence ID" value="MBU2873599.1"/>
    <property type="molecule type" value="Genomic_DNA"/>
</dbReference>
<dbReference type="RefSeq" id="WP_216007483.1">
    <property type="nucleotide sequence ID" value="NZ_JAHKPV010000006.1"/>
</dbReference>
<dbReference type="NCBIfam" id="NF037995">
    <property type="entry name" value="TRAP_S1"/>
    <property type="match status" value="1"/>
</dbReference>
<dbReference type="PANTHER" id="PTHR33376:SF4">
    <property type="entry name" value="SIALIC ACID-BINDING PERIPLASMIC PROTEIN SIAP"/>
    <property type="match status" value="1"/>
</dbReference>
<name>A0ABS6A6C4_9GAMM</name>
<dbReference type="InterPro" id="IPR018389">
    <property type="entry name" value="DctP_fam"/>
</dbReference>
<sequence>MIGGFSIAWKIYDRIPVQVVGQQHASGSVHIGEQEFFEGLAATTGLPLEINYTPVDTLGFKDTHQLIMLREGALDLVSLRFFQNAWSEPALLGVDLLGVDLFGGTVDIETSYAVMQTYAPALDRRLQDRFNVKLLGMWPFGPQVFFCRTPVESLQDFEGLRIRVGNETFSPLIEYFGASPVIMAFEDVQMGLRRELIDCAVSSAASANAAGWPKYSTHLFRLSTQLGINGYVINLNLWNRLSSHQKERLEHAFKAYVDSIWASVEQLHVQFSACNTGQPCREGTSYNLIDVEPGEQDYQLLRQAFKEAVFPRWAEHCDQLYPGCSAEWRELVEPVLMRKAGVNQ</sequence>
<dbReference type="Pfam" id="PF03480">
    <property type="entry name" value="DctP"/>
    <property type="match status" value="1"/>
</dbReference>
<reference evidence="1 2" key="1">
    <citation type="submission" date="2021-05" db="EMBL/GenBank/DDBJ databases">
        <title>Draft genomes of bacteria isolated from model marine particles.</title>
        <authorList>
            <person name="Datta M.S."/>
            <person name="Schwartzman J.A."/>
            <person name="Enke T.N."/>
            <person name="Saavedra J."/>
            <person name="Cermak N."/>
            <person name="Cordero O.X."/>
        </authorList>
    </citation>
    <scope>NUCLEOTIDE SEQUENCE [LARGE SCALE GENOMIC DNA]</scope>
    <source>
        <strain evidence="1 2">D2M19</strain>
    </source>
</reference>